<dbReference type="Pfam" id="PF05719">
    <property type="entry name" value="GPP34"/>
    <property type="match status" value="1"/>
</dbReference>
<evidence type="ECO:0000256" key="2">
    <source>
        <dbReference type="ARBA" id="ARBA00023034"/>
    </source>
</evidence>
<keyword evidence="2" id="KW-0333">Golgi apparatus</keyword>
<accession>A0ABP5LR10</accession>
<evidence type="ECO:0008006" key="7">
    <source>
        <dbReference type="Google" id="ProtNLM"/>
    </source>
</evidence>
<dbReference type="Proteomes" id="UP001501771">
    <property type="component" value="Unassembled WGS sequence"/>
</dbReference>
<comment type="subcellular location">
    <subcellularLocation>
        <location evidence="1">Golgi apparatus membrane</location>
        <topology evidence="1">Peripheral membrane protein</topology>
        <orientation evidence="1">Cytoplasmic side</orientation>
    </subcellularLocation>
</comment>
<name>A0ABP5LR10_9ACTN</name>
<proteinExistence type="predicted"/>
<evidence type="ECO:0000256" key="1">
    <source>
        <dbReference type="ARBA" id="ARBA00004255"/>
    </source>
</evidence>
<dbReference type="InterPro" id="IPR038261">
    <property type="entry name" value="GPP34-like_sf"/>
</dbReference>
<protein>
    <recommendedName>
        <fullName evidence="7">GPP34 family phosphoprotein</fullName>
    </recommendedName>
</protein>
<organism evidence="5 6">
    <name type="scientific">Nocardioides koreensis</name>
    <dbReference type="NCBI Taxonomy" id="433651"/>
    <lineage>
        <taxon>Bacteria</taxon>
        <taxon>Bacillati</taxon>
        <taxon>Actinomycetota</taxon>
        <taxon>Actinomycetes</taxon>
        <taxon>Propionibacteriales</taxon>
        <taxon>Nocardioidaceae</taxon>
        <taxon>Nocardioides</taxon>
    </lineage>
</organism>
<evidence type="ECO:0000313" key="5">
    <source>
        <dbReference type="EMBL" id="GAA2152247.1"/>
    </source>
</evidence>
<gene>
    <name evidence="5" type="ORF">GCM10009844_35410</name>
</gene>
<evidence type="ECO:0000256" key="4">
    <source>
        <dbReference type="ARBA" id="ARBA00023136"/>
    </source>
</evidence>
<keyword evidence="3" id="KW-0446">Lipid-binding</keyword>
<keyword evidence="6" id="KW-1185">Reference proteome</keyword>
<sequence length="225" mass="23283">MLVAEDLLLLLLDDESGAVSGTSYADTALGGALLTDLALTGAVSVPEKTSVWRSAKVRAVPGVVPEDPVLREALATVAAKERNAQDLVGRLGKGAGGRLAQRLVERGILARRDRRLLGLFPTKRWPMVDAGHEQDVRRALRAALVEGAEPDAHTGALVALLSAVGRAHKVVEHEGLASREVRRRAKEIAEGAWAATAVRDAIRAATAATTAAVTAGAATAAGSGS</sequence>
<evidence type="ECO:0000313" key="6">
    <source>
        <dbReference type="Proteomes" id="UP001501771"/>
    </source>
</evidence>
<keyword evidence="4" id="KW-0472">Membrane</keyword>
<dbReference type="EMBL" id="BAAAQR010000012">
    <property type="protein sequence ID" value="GAA2152247.1"/>
    <property type="molecule type" value="Genomic_DNA"/>
</dbReference>
<reference evidence="6" key="1">
    <citation type="journal article" date="2019" name="Int. J. Syst. Evol. Microbiol.">
        <title>The Global Catalogue of Microorganisms (GCM) 10K type strain sequencing project: providing services to taxonomists for standard genome sequencing and annotation.</title>
        <authorList>
            <consortium name="The Broad Institute Genomics Platform"/>
            <consortium name="The Broad Institute Genome Sequencing Center for Infectious Disease"/>
            <person name="Wu L."/>
            <person name="Ma J."/>
        </authorList>
    </citation>
    <scope>NUCLEOTIDE SEQUENCE [LARGE SCALE GENOMIC DNA]</scope>
    <source>
        <strain evidence="6">JCM 16022</strain>
    </source>
</reference>
<dbReference type="Gene3D" id="1.10.3630.10">
    <property type="entry name" value="yeast vps74-n-term truncation variant domain like"/>
    <property type="match status" value="1"/>
</dbReference>
<evidence type="ECO:0000256" key="3">
    <source>
        <dbReference type="ARBA" id="ARBA00023121"/>
    </source>
</evidence>
<dbReference type="InterPro" id="IPR008628">
    <property type="entry name" value="GPP34-like"/>
</dbReference>
<comment type="caution">
    <text evidence="5">The sequence shown here is derived from an EMBL/GenBank/DDBJ whole genome shotgun (WGS) entry which is preliminary data.</text>
</comment>